<reference evidence="1 2" key="1">
    <citation type="submission" date="2012-02" db="EMBL/GenBank/DDBJ databases">
        <title>Whole genome shotgun sequence of Mobilicoccus pelagius NBRC 104925.</title>
        <authorList>
            <person name="Yoshida Y."/>
            <person name="Hosoyama A."/>
            <person name="Tsuchikane K."/>
            <person name="Katsumata H."/>
            <person name="Yamazaki S."/>
            <person name="Fujita N."/>
        </authorList>
    </citation>
    <scope>NUCLEOTIDE SEQUENCE [LARGE SCALE GENOMIC DNA]</scope>
    <source>
        <strain evidence="1 2">NBRC 104925</strain>
    </source>
</reference>
<comment type="caution">
    <text evidence="1">The sequence shown here is derived from an EMBL/GenBank/DDBJ whole genome shotgun (WGS) entry which is preliminary data.</text>
</comment>
<keyword evidence="2" id="KW-1185">Reference proteome</keyword>
<dbReference type="EMBL" id="BAFE01000052">
    <property type="protein sequence ID" value="GAB48417.1"/>
    <property type="molecule type" value="Genomic_DNA"/>
</dbReference>
<evidence type="ECO:0000313" key="2">
    <source>
        <dbReference type="Proteomes" id="UP000004367"/>
    </source>
</evidence>
<name>H5URQ9_9MICO</name>
<gene>
    <name evidence="1" type="ORF">MOPEL_073_00570</name>
</gene>
<accession>H5URQ9</accession>
<dbReference type="Proteomes" id="UP000004367">
    <property type="component" value="Unassembled WGS sequence"/>
</dbReference>
<proteinExistence type="predicted"/>
<sequence length="58" mass="6184">MFLATIRTTWILSSTEYAAVEFTGGAVATASGDTGAHPRLVDPRGLAVRPRLFLGARH</sequence>
<organism evidence="1 2">
    <name type="scientific">Mobilicoccus pelagius NBRC 104925</name>
    <dbReference type="NCBI Taxonomy" id="1089455"/>
    <lineage>
        <taxon>Bacteria</taxon>
        <taxon>Bacillati</taxon>
        <taxon>Actinomycetota</taxon>
        <taxon>Actinomycetes</taxon>
        <taxon>Micrococcales</taxon>
        <taxon>Dermatophilaceae</taxon>
        <taxon>Mobilicoccus</taxon>
    </lineage>
</organism>
<dbReference type="AlphaFoldDB" id="H5URQ9"/>
<dbReference type="RefSeq" id="WP_009482315.1">
    <property type="nucleotide sequence ID" value="NZ_BAFE01000052.1"/>
</dbReference>
<protein>
    <submittedName>
        <fullName evidence="1">Uncharacterized protein</fullName>
    </submittedName>
</protein>
<evidence type="ECO:0000313" key="1">
    <source>
        <dbReference type="EMBL" id="GAB48417.1"/>
    </source>
</evidence>